<name>A0A2M9CKP1_9MICO</name>
<dbReference type="RefSeq" id="WP_157802295.1">
    <property type="nucleotide sequence ID" value="NZ_PGFF01000001.1"/>
</dbReference>
<reference evidence="2 3" key="1">
    <citation type="submission" date="2017-11" db="EMBL/GenBank/DDBJ databases">
        <title>Genomic Encyclopedia of Archaeal and Bacterial Type Strains, Phase II (KMG-II): From Individual Species to Whole Genera.</title>
        <authorList>
            <person name="Goeker M."/>
        </authorList>
    </citation>
    <scope>NUCLEOTIDE SEQUENCE [LARGE SCALE GENOMIC DNA]</scope>
    <source>
        <strain evidence="2 3">DSM 27393</strain>
    </source>
</reference>
<accession>A0A2M9CKP1</accession>
<evidence type="ECO:0000313" key="2">
    <source>
        <dbReference type="EMBL" id="PJJ72473.1"/>
    </source>
</evidence>
<dbReference type="EMBL" id="PGFF01000001">
    <property type="protein sequence ID" value="PJJ72473.1"/>
    <property type="molecule type" value="Genomic_DNA"/>
</dbReference>
<comment type="caution">
    <text evidence="2">The sequence shown here is derived from an EMBL/GenBank/DDBJ whole genome shotgun (WGS) entry which is preliminary data.</text>
</comment>
<dbReference type="Proteomes" id="UP000228758">
    <property type="component" value="Unassembled WGS sequence"/>
</dbReference>
<proteinExistence type="predicted"/>
<feature type="transmembrane region" description="Helical" evidence="1">
    <location>
        <begin position="20"/>
        <end position="41"/>
    </location>
</feature>
<keyword evidence="3" id="KW-1185">Reference proteome</keyword>
<organism evidence="2 3">
    <name type="scientific">Diaminobutyricimonas aerilata</name>
    <dbReference type="NCBI Taxonomy" id="1162967"/>
    <lineage>
        <taxon>Bacteria</taxon>
        <taxon>Bacillati</taxon>
        <taxon>Actinomycetota</taxon>
        <taxon>Actinomycetes</taxon>
        <taxon>Micrococcales</taxon>
        <taxon>Microbacteriaceae</taxon>
        <taxon>Diaminobutyricimonas</taxon>
    </lineage>
</organism>
<evidence type="ECO:0000313" key="3">
    <source>
        <dbReference type="Proteomes" id="UP000228758"/>
    </source>
</evidence>
<gene>
    <name evidence="2" type="ORF">CLV46_2045</name>
</gene>
<keyword evidence="1" id="KW-1133">Transmembrane helix</keyword>
<evidence type="ECO:0000256" key="1">
    <source>
        <dbReference type="SAM" id="Phobius"/>
    </source>
</evidence>
<protein>
    <submittedName>
        <fullName evidence="2">Uncharacterized protein</fullName>
    </submittedName>
</protein>
<keyword evidence="1" id="KW-0812">Transmembrane</keyword>
<sequence length="47" mass="5209">MTLRRDGRPPRRPESRRPWIAPVAAAVAVLVIGFVVVVVVVTGQRLF</sequence>
<keyword evidence="1" id="KW-0472">Membrane</keyword>
<dbReference type="AlphaFoldDB" id="A0A2M9CKP1"/>